<organism evidence="1">
    <name type="scientific">marine sediment metagenome</name>
    <dbReference type="NCBI Taxonomy" id="412755"/>
    <lineage>
        <taxon>unclassified sequences</taxon>
        <taxon>metagenomes</taxon>
        <taxon>ecological metagenomes</taxon>
    </lineage>
</organism>
<dbReference type="AlphaFoldDB" id="A0A0F9M4Z3"/>
<reference evidence="1" key="1">
    <citation type="journal article" date="2015" name="Nature">
        <title>Complex archaea that bridge the gap between prokaryotes and eukaryotes.</title>
        <authorList>
            <person name="Spang A."/>
            <person name="Saw J.H."/>
            <person name="Jorgensen S.L."/>
            <person name="Zaremba-Niedzwiedzka K."/>
            <person name="Martijn J."/>
            <person name="Lind A.E."/>
            <person name="van Eijk R."/>
            <person name="Schleper C."/>
            <person name="Guy L."/>
            <person name="Ettema T.J."/>
        </authorList>
    </citation>
    <scope>NUCLEOTIDE SEQUENCE</scope>
</reference>
<comment type="caution">
    <text evidence="1">The sequence shown here is derived from an EMBL/GenBank/DDBJ whole genome shotgun (WGS) entry which is preliminary data.</text>
</comment>
<sequence>MSDELFISDGQCIRAFMKALDKFEGIFEMETNPRDLKRLGKITIILRGVPKGE</sequence>
<proteinExistence type="predicted"/>
<evidence type="ECO:0000313" key="1">
    <source>
        <dbReference type="EMBL" id="KKM94421.1"/>
    </source>
</evidence>
<accession>A0A0F9M4Z3</accession>
<dbReference type="EMBL" id="LAZR01006141">
    <property type="protein sequence ID" value="KKM94421.1"/>
    <property type="molecule type" value="Genomic_DNA"/>
</dbReference>
<gene>
    <name evidence="1" type="ORF">LCGC14_1198420</name>
</gene>
<protein>
    <submittedName>
        <fullName evidence="1">Uncharacterized protein</fullName>
    </submittedName>
</protein>
<name>A0A0F9M4Z3_9ZZZZ</name>